<keyword evidence="2" id="KW-0614">Plasmid</keyword>
<dbReference type="PANTHER" id="PTHR43252">
    <property type="entry name" value="TRANSCRIPTIONAL REGULATOR YQJI"/>
    <property type="match status" value="1"/>
</dbReference>
<dbReference type="InterPro" id="IPR036390">
    <property type="entry name" value="WH_DNA-bd_sf"/>
</dbReference>
<evidence type="ECO:0000259" key="1">
    <source>
        <dbReference type="Pfam" id="PF03551"/>
    </source>
</evidence>
<protein>
    <submittedName>
        <fullName evidence="2">PadR family transcriptional regulator</fullName>
    </submittedName>
</protein>
<accession>A0A5Q0CHZ1</accession>
<dbReference type="Proteomes" id="UP000326881">
    <property type="component" value="Plasmid unnamed"/>
</dbReference>
<dbReference type="KEGG" id="rgr:FZ934_19820"/>
<dbReference type="Pfam" id="PF03551">
    <property type="entry name" value="PadR"/>
    <property type="match status" value="1"/>
</dbReference>
<dbReference type="Gene3D" id="1.10.10.10">
    <property type="entry name" value="Winged helix-like DNA-binding domain superfamily/Winged helix DNA-binding domain"/>
    <property type="match status" value="1"/>
</dbReference>
<dbReference type="AlphaFoldDB" id="A0A5Q0CHZ1"/>
<evidence type="ECO:0000313" key="3">
    <source>
        <dbReference type="Proteomes" id="UP000326881"/>
    </source>
</evidence>
<organism evidence="2 3">
    <name type="scientific">Rhizobium grahamii</name>
    <dbReference type="NCBI Taxonomy" id="1120045"/>
    <lineage>
        <taxon>Bacteria</taxon>
        <taxon>Pseudomonadati</taxon>
        <taxon>Pseudomonadota</taxon>
        <taxon>Alphaproteobacteria</taxon>
        <taxon>Hyphomicrobiales</taxon>
        <taxon>Rhizobiaceae</taxon>
        <taxon>Rhizobium/Agrobacterium group</taxon>
        <taxon>Rhizobium</taxon>
    </lineage>
</organism>
<keyword evidence="3" id="KW-1185">Reference proteome</keyword>
<gene>
    <name evidence="2" type="ORF">FZ934_19820</name>
</gene>
<reference evidence="2 3" key="1">
    <citation type="submission" date="2019-08" db="EMBL/GenBank/DDBJ databases">
        <title>Prosopis cineraria nodule microbiome.</title>
        <authorList>
            <person name="Ali R."/>
            <person name="Chaluvadi S.R."/>
            <person name="Wang X."/>
        </authorList>
    </citation>
    <scope>NUCLEOTIDE SEQUENCE [LARGE SCALE GENOMIC DNA]</scope>
    <source>
        <strain evidence="2 3">BG7</strain>
        <plasmid evidence="2 3">unnamed</plasmid>
    </source>
</reference>
<dbReference type="InterPro" id="IPR005149">
    <property type="entry name" value="Tscrpt_reg_PadR_N"/>
</dbReference>
<dbReference type="InterPro" id="IPR036388">
    <property type="entry name" value="WH-like_DNA-bd_sf"/>
</dbReference>
<dbReference type="EMBL" id="CP043499">
    <property type="protein sequence ID" value="QFY64029.1"/>
    <property type="molecule type" value="Genomic_DNA"/>
</dbReference>
<dbReference type="OrthoDB" id="9814826at2"/>
<geneLocation type="plasmid" evidence="2 3">
    <name>unnamed</name>
</geneLocation>
<name>A0A5Q0CHZ1_9HYPH</name>
<feature type="domain" description="Transcription regulator PadR N-terminal" evidence="1">
    <location>
        <begin position="13"/>
        <end position="79"/>
    </location>
</feature>
<dbReference type="PANTHER" id="PTHR43252:SF7">
    <property type="entry name" value="TRANSCRIPTIONAL REGULATOR YQJI"/>
    <property type="match status" value="1"/>
</dbReference>
<sequence length="149" mass="16725">MFDYGELKILLVAMLAQRPSHGYELIKAIEERMQGRYSPSPGVIYPTLAWLDDMGYALVEEAIGGRKRYHLTPEGEAFFTANRSAAEELLSRSAPSENNGESIPDTLVQPMEKLSRAIRLRTRRGPLDEMTARKIAELIDAATNELEQT</sequence>
<dbReference type="SUPFAM" id="SSF46785">
    <property type="entry name" value="Winged helix' DNA-binding domain"/>
    <property type="match status" value="1"/>
</dbReference>
<proteinExistence type="predicted"/>
<evidence type="ECO:0000313" key="2">
    <source>
        <dbReference type="EMBL" id="QFY64029.1"/>
    </source>
</evidence>